<organism evidence="2 3">
    <name type="scientific">Portunus trituberculatus</name>
    <name type="common">Swimming crab</name>
    <name type="synonym">Neptunus trituberculatus</name>
    <dbReference type="NCBI Taxonomy" id="210409"/>
    <lineage>
        <taxon>Eukaryota</taxon>
        <taxon>Metazoa</taxon>
        <taxon>Ecdysozoa</taxon>
        <taxon>Arthropoda</taxon>
        <taxon>Crustacea</taxon>
        <taxon>Multicrustacea</taxon>
        <taxon>Malacostraca</taxon>
        <taxon>Eumalacostraca</taxon>
        <taxon>Eucarida</taxon>
        <taxon>Decapoda</taxon>
        <taxon>Pleocyemata</taxon>
        <taxon>Brachyura</taxon>
        <taxon>Eubrachyura</taxon>
        <taxon>Portunoidea</taxon>
        <taxon>Portunidae</taxon>
        <taxon>Portuninae</taxon>
        <taxon>Portunus</taxon>
    </lineage>
</organism>
<proteinExistence type="predicted"/>
<gene>
    <name evidence="2" type="ORF">E2C01_063282</name>
</gene>
<dbReference type="AlphaFoldDB" id="A0A5B7HJW0"/>
<feature type="region of interest" description="Disordered" evidence="1">
    <location>
        <begin position="46"/>
        <end position="81"/>
    </location>
</feature>
<evidence type="ECO:0000256" key="1">
    <source>
        <dbReference type="SAM" id="MobiDB-lite"/>
    </source>
</evidence>
<evidence type="ECO:0000313" key="2">
    <source>
        <dbReference type="EMBL" id="MPC69068.1"/>
    </source>
</evidence>
<sequence>MGKIDWVTSRRPRLPTFSPPSPFAYSCLFIPSLDLRHLLCREYQAQRGSGRTVGRDTGTAAPRGSDAITPHLASPPETEPTMNVKRRLFSLSFAASSCGVPSDRQTNMKTRIYLGVP</sequence>
<dbReference type="Proteomes" id="UP000324222">
    <property type="component" value="Unassembled WGS sequence"/>
</dbReference>
<comment type="caution">
    <text evidence="2">The sequence shown here is derived from an EMBL/GenBank/DDBJ whole genome shotgun (WGS) entry which is preliminary data.</text>
</comment>
<dbReference type="PROSITE" id="PS51257">
    <property type="entry name" value="PROKAR_LIPOPROTEIN"/>
    <property type="match status" value="1"/>
</dbReference>
<protein>
    <submittedName>
        <fullName evidence="2">Uncharacterized protein</fullName>
    </submittedName>
</protein>
<keyword evidence="3" id="KW-1185">Reference proteome</keyword>
<reference evidence="2 3" key="1">
    <citation type="submission" date="2019-05" db="EMBL/GenBank/DDBJ databases">
        <title>Another draft genome of Portunus trituberculatus and its Hox gene families provides insights of decapod evolution.</title>
        <authorList>
            <person name="Jeong J.-H."/>
            <person name="Song I."/>
            <person name="Kim S."/>
            <person name="Choi T."/>
            <person name="Kim D."/>
            <person name="Ryu S."/>
            <person name="Kim W."/>
        </authorList>
    </citation>
    <scope>NUCLEOTIDE SEQUENCE [LARGE SCALE GENOMIC DNA]</scope>
    <source>
        <tissue evidence="2">Muscle</tissue>
    </source>
</reference>
<evidence type="ECO:0000313" key="3">
    <source>
        <dbReference type="Proteomes" id="UP000324222"/>
    </source>
</evidence>
<accession>A0A5B7HJW0</accession>
<name>A0A5B7HJW0_PORTR</name>
<dbReference type="EMBL" id="VSRR010028840">
    <property type="protein sequence ID" value="MPC69068.1"/>
    <property type="molecule type" value="Genomic_DNA"/>
</dbReference>